<dbReference type="SUPFAM" id="SSF53474">
    <property type="entry name" value="alpha/beta-Hydrolases"/>
    <property type="match status" value="1"/>
</dbReference>
<gene>
    <name evidence="1" type="ORF">GEV47_10165</name>
</gene>
<sequence>MTTDTGSATILLLPGLNNSGEGHWQTLWEQILPNAHRVDQEEWDAPSRETWVEQLDTVIKSATTPVILVAHSLGCMLAVWWAQQHGEQAHANKVKGALLVALPDVEREEFPKDVRGFAPVPQSVLPFKSIVVASSDDPWGALPRAQSWAAAWDADFHDIGARGHINSTSGLGDWPQGRVWLEQLVVAKCT</sequence>
<name>A0A843YWW2_9BURK</name>
<dbReference type="Proteomes" id="UP000451565">
    <property type="component" value="Unassembled WGS sequence"/>
</dbReference>
<keyword evidence="2" id="KW-1185">Reference proteome</keyword>
<keyword evidence="1" id="KW-0378">Hydrolase</keyword>
<dbReference type="GO" id="GO:0016787">
    <property type="term" value="F:hydrolase activity"/>
    <property type="evidence" value="ECO:0007669"/>
    <property type="project" value="UniProtKB-KW"/>
</dbReference>
<protein>
    <submittedName>
        <fullName evidence="1">Alpha/beta fold hydrolase</fullName>
    </submittedName>
</protein>
<dbReference type="InterPro" id="IPR029058">
    <property type="entry name" value="AB_hydrolase_fold"/>
</dbReference>
<accession>A0A843YWW2</accession>
<dbReference type="EMBL" id="WINI01000004">
    <property type="protein sequence ID" value="MQR01046.1"/>
    <property type="molecule type" value="Genomic_DNA"/>
</dbReference>
<dbReference type="Pfam" id="PF06821">
    <property type="entry name" value="Ser_hydrolase"/>
    <property type="match status" value="1"/>
</dbReference>
<dbReference type="AlphaFoldDB" id="A0A843YWW2"/>
<organism evidence="1 2">
    <name type="scientific">Glaciimonas soli</name>
    <dbReference type="NCBI Taxonomy" id="2590999"/>
    <lineage>
        <taxon>Bacteria</taxon>
        <taxon>Pseudomonadati</taxon>
        <taxon>Pseudomonadota</taxon>
        <taxon>Betaproteobacteria</taxon>
        <taxon>Burkholderiales</taxon>
        <taxon>Oxalobacteraceae</taxon>
        <taxon>Glaciimonas</taxon>
    </lineage>
</organism>
<proteinExistence type="predicted"/>
<dbReference type="Gene3D" id="3.40.50.1820">
    <property type="entry name" value="alpha/beta hydrolase"/>
    <property type="match status" value="1"/>
</dbReference>
<comment type="caution">
    <text evidence="1">The sequence shown here is derived from an EMBL/GenBank/DDBJ whole genome shotgun (WGS) entry which is preliminary data.</text>
</comment>
<evidence type="ECO:0000313" key="2">
    <source>
        <dbReference type="Proteomes" id="UP000451565"/>
    </source>
</evidence>
<evidence type="ECO:0000313" key="1">
    <source>
        <dbReference type="EMBL" id="MQR01046.1"/>
    </source>
</evidence>
<reference evidence="1 2" key="1">
    <citation type="submission" date="2019-10" db="EMBL/GenBank/DDBJ databases">
        <title>Glaciimonas soli sp. nov., a psychrophilic bacterium isolated from the forest soil of a high elevation mountain in Taiwan.</title>
        <authorList>
            <person name="Wang L.-T."/>
            <person name="Shieh W.Y."/>
        </authorList>
    </citation>
    <scope>NUCLEOTIDE SEQUENCE [LARGE SCALE GENOMIC DNA]</scope>
    <source>
        <strain evidence="1 2">GS1</strain>
    </source>
</reference>
<dbReference type="RefSeq" id="WP_153234645.1">
    <property type="nucleotide sequence ID" value="NZ_WINI01000004.1"/>
</dbReference>
<dbReference type="InterPro" id="IPR010662">
    <property type="entry name" value="RBBP9/YdeN"/>
</dbReference>
<dbReference type="OrthoDB" id="9804993at2"/>